<feature type="transmembrane region" description="Helical" evidence="1">
    <location>
        <begin position="72"/>
        <end position="94"/>
    </location>
</feature>
<comment type="caution">
    <text evidence="2">The sequence shown here is derived from an EMBL/GenBank/DDBJ whole genome shotgun (WGS) entry which is preliminary data.</text>
</comment>
<dbReference type="RefSeq" id="WP_041154894.1">
    <property type="nucleotide sequence ID" value="NZ_JXOK01000019.1"/>
</dbReference>
<reference evidence="2 3" key="1">
    <citation type="submission" date="2015-01" db="EMBL/GenBank/DDBJ databases">
        <title>Draft genome of Vibrio mytili type strain CAIM 528.</title>
        <authorList>
            <person name="Gonzalez-Castillo A."/>
            <person name="Gomez-Gil B."/>
            <person name="Enciso-Ibarra J."/>
        </authorList>
    </citation>
    <scope>NUCLEOTIDE SEQUENCE [LARGE SCALE GENOMIC DNA]</scope>
    <source>
        <strain evidence="2 3">CAIM 528</strain>
    </source>
</reference>
<keyword evidence="1" id="KW-1133">Transmembrane helix</keyword>
<organism evidence="2 3">
    <name type="scientific">Vibrio mytili</name>
    <dbReference type="NCBI Taxonomy" id="50718"/>
    <lineage>
        <taxon>Bacteria</taxon>
        <taxon>Pseudomonadati</taxon>
        <taxon>Pseudomonadota</taxon>
        <taxon>Gammaproteobacteria</taxon>
        <taxon>Vibrionales</taxon>
        <taxon>Vibrionaceae</taxon>
        <taxon>Vibrio</taxon>
    </lineage>
</organism>
<protein>
    <recommendedName>
        <fullName evidence="4">Ferric oxidoreductase domain-containing protein</fullName>
    </recommendedName>
</protein>
<keyword evidence="3" id="KW-1185">Reference proteome</keyword>
<evidence type="ECO:0000313" key="2">
    <source>
        <dbReference type="EMBL" id="KIN11549.1"/>
    </source>
</evidence>
<dbReference type="AlphaFoldDB" id="A0A0C3DJE8"/>
<evidence type="ECO:0000256" key="1">
    <source>
        <dbReference type="SAM" id="Phobius"/>
    </source>
</evidence>
<feature type="transmembrane region" description="Helical" evidence="1">
    <location>
        <begin position="101"/>
        <end position="122"/>
    </location>
</feature>
<dbReference type="OrthoDB" id="5829358at2"/>
<dbReference type="EMBL" id="JXOK01000019">
    <property type="protein sequence ID" value="KIN11549.1"/>
    <property type="molecule type" value="Genomic_DNA"/>
</dbReference>
<sequence length="161" mass="17888">MSIMMFGFQALMGLFPSFVDSNSRVVIHKTIGCTVLFSILLHIGGFITATTLRSGHFTGHFLMPDIDDYYHARITVGLLAFILVLCAIFSKLWVSGVFSKFGHWLVLPAFYLSSWHALTIGTESRHPAIQIILGAMMIIIALGVVKKFVRPLLPLSSFRIS</sequence>
<evidence type="ECO:0000313" key="3">
    <source>
        <dbReference type="Proteomes" id="UP000031977"/>
    </source>
</evidence>
<evidence type="ECO:0008006" key="4">
    <source>
        <dbReference type="Google" id="ProtNLM"/>
    </source>
</evidence>
<accession>A0A0C3DJE8</accession>
<dbReference type="STRING" id="50718.SU60_07040"/>
<gene>
    <name evidence="2" type="ORF">SU60_07040</name>
</gene>
<feature type="transmembrane region" description="Helical" evidence="1">
    <location>
        <begin position="31"/>
        <end position="52"/>
    </location>
</feature>
<keyword evidence="1" id="KW-0812">Transmembrane</keyword>
<keyword evidence="1" id="KW-0472">Membrane</keyword>
<feature type="transmembrane region" description="Helical" evidence="1">
    <location>
        <begin position="128"/>
        <end position="149"/>
    </location>
</feature>
<proteinExistence type="predicted"/>
<name>A0A0C3DJE8_9VIBR</name>
<dbReference type="Proteomes" id="UP000031977">
    <property type="component" value="Unassembled WGS sequence"/>
</dbReference>